<evidence type="ECO:0000259" key="1">
    <source>
        <dbReference type="Pfam" id="PF03732"/>
    </source>
</evidence>
<comment type="caution">
    <text evidence="2">The sequence shown here is derived from an EMBL/GenBank/DDBJ whole genome shotgun (WGS) entry which is preliminary data.</text>
</comment>
<sequence length="75" mass="8830">MGRARKKFLHKFFPINKTIQLRSDIVKFRQVEGQNLYDIREHFKLLLRKCPHHDSNLRSGLDGALGGAFMNNNYE</sequence>
<dbReference type="OrthoDB" id="1305902at2759"/>
<protein>
    <submittedName>
        <fullName evidence="2">Retrotransposon gag protein</fullName>
    </submittedName>
</protein>
<dbReference type="AlphaFoldDB" id="A0A5B6X323"/>
<accession>A0A5B6X323</accession>
<keyword evidence="3" id="KW-1185">Reference proteome</keyword>
<dbReference type="EMBL" id="SMMG02000001">
    <property type="protein sequence ID" value="KAA3488248.1"/>
    <property type="molecule type" value="Genomic_DNA"/>
</dbReference>
<dbReference type="InterPro" id="IPR005162">
    <property type="entry name" value="Retrotrans_gag_dom"/>
</dbReference>
<proteinExistence type="predicted"/>
<evidence type="ECO:0000313" key="3">
    <source>
        <dbReference type="Proteomes" id="UP000325315"/>
    </source>
</evidence>
<gene>
    <name evidence="2" type="ORF">EPI10_032018</name>
</gene>
<organism evidence="2 3">
    <name type="scientific">Gossypium australe</name>
    <dbReference type="NCBI Taxonomy" id="47621"/>
    <lineage>
        <taxon>Eukaryota</taxon>
        <taxon>Viridiplantae</taxon>
        <taxon>Streptophyta</taxon>
        <taxon>Embryophyta</taxon>
        <taxon>Tracheophyta</taxon>
        <taxon>Spermatophyta</taxon>
        <taxon>Magnoliopsida</taxon>
        <taxon>eudicotyledons</taxon>
        <taxon>Gunneridae</taxon>
        <taxon>Pentapetalae</taxon>
        <taxon>rosids</taxon>
        <taxon>malvids</taxon>
        <taxon>Malvales</taxon>
        <taxon>Malvaceae</taxon>
        <taxon>Malvoideae</taxon>
        <taxon>Gossypium</taxon>
    </lineage>
</organism>
<reference evidence="2" key="1">
    <citation type="submission" date="2019-08" db="EMBL/GenBank/DDBJ databases">
        <authorList>
            <person name="Liu F."/>
        </authorList>
    </citation>
    <scope>NUCLEOTIDE SEQUENCE [LARGE SCALE GENOMIC DNA]</scope>
    <source>
        <strain evidence="2">PA1801</strain>
        <tissue evidence="2">Leaf</tissue>
    </source>
</reference>
<dbReference type="Pfam" id="PF03732">
    <property type="entry name" value="Retrotrans_gag"/>
    <property type="match status" value="1"/>
</dbReference>
<evidence type="ECO:0000313" key="2">
    <source>
        <dbReference type="EMBL" id="KAA3488248.1"/>
    </source>
</evidence>
<feature type="domain" description="Retrotransposon gag" evidence="1">
    <location>
        <begin position="5"/>
        <end position="57"/>
    </location>
</feature>
<dbReference type="Proteomes" id="UP000325315">
    <property type="component" value="Unassembled WGS sequence"/>
</dbReference>
<name>A0A5B6X323_9ROSI</name>